<protein>
    <submittedName>
        <fullName evidence="1">Uncharacterized protein</fullName>
    </submittedName>
</protein>
<proteinExistence type="predicted"/>
<evidence type="ECO:0000313" key="2">
    <source>
        <dbReference type="Proteomes" id="UP001476798"/>
    </source>
</evidence>
<dbReference type="EMBL" id="JAHRIO010090488">
    <property type="protein sequence ID" value="MEQ2187897.1"/>
    <property type="molecule type" value="Genomic_DNA"/>
</dbReference>
<name>A0ABV0PXD2_9TELE</name>
<feature type="non-terminal residue" evidence="1">
    <location>
        <position position="1"/>
    </location>
</feature>
<comment type="caution">
    <text evidence="1">The sequence shown here is derived from an EMBL/GenBank/DDBJ whole genome shotgun (WGS) entry which is preliminary data.</text>
</comment>
<sequence>HLVTLQKITQGEIGRLVLGSLPGPDAVALDDDCHGEQFVGVIYSGNGDEASFWVNLTDEVDSGLGKHGVSWKGL</sequence>
<dbReference type="Proteomes" id="UP001476798">
    <property type="component" value="Unassembled WGS sequence"/>
</dbReference>
<gene>
    <name evidence="1" type="ORF">GOODEAATRI_009441</name>
</gene>
<organism evidence="1 2">
    <name type="scientific">Goodea atripinnis</name>
    <dbReference type="NCBI Taxonomy" id="208336"/>
    <lineage>
        <taxon>Eukaryota</taxon>
        <taxon>Metazoa</taxon>
        <taxon>Chordata</taxon>
        <taxon>Craniata</taxon>
        <taxon>Vertebrata</taxon>
        <taxon>Euteleostomi</taxon>
        <taxon>Actinopterygii</taxon>
        <taxon>Neopterygii</taxon>
        <taxon>Teleostei</taxon>
        <taxon>Neoteleostei</taxon>
        <taxon>Acanthomorphata</taxon>
        <taxon>Ovalentaria</taxon>
        <taxon>Atherinomorphae</taxon>
        <taxon>Cyprinodontiformes</taxon>
        <taxon>Goodeidae</taxon>
        <taxon>Goodea</taxon>
    </lineage>
</organism>
<reference evidence="1 2" key="1">
    <citation type="submission" date="2021-06" db="EMBL/GenBank/DDBJ databases">
        <authorList>
            <person name="Palmer J.M."/>
        </authorList>
    </citation>
    <scope>NUCLEOTIDE SEQUENCE [LARGE SCALE GENOMIC DNA]</scope>
    <source>
        <strain evidence="1 2">GA_2019</strain>
        <tissue evidence="1">Muscle</tissue>
    </source>
</reference>
<evidence type="ECO:0000313" key="1">
    <source>
        <dbReference type="EMBL" id="MEQ2187897.1"/>
    </source>
</evidence>
<accession>A0ABV0PXD2</accession>
<keyword evidence="2" id="KW-1185">Reference proteome</keyword>